<sequence>MYLTMEFSWDPNPACPQKTLYQIKKFDFMQLKHYPFIVDIRLIFLCGSLPRNFLGVTLCSLIPLSRTLLDNCSPSPLPLFGLGCCTRCGFIIQIQRSLNKHITSIDTMH</sequence>
<proteinExistence type="predicted"/>
<gene>
    <name evidence="1" type="ORF">HPP92_012993</name>
</gene>
<reference evidence="1 2" key="1">
    <citation type="journal article" date="2020" name="Nat. Food">
        <title>A phased Vanilla planifolia genome enables genetic improvement of flavour and production.</title>
        <authorList>
            <person name="Hasing T."/>
            <person name="Tang H."/>
            <person name="Brym M."/>
            <person name="Khazi F."/>
            <person name="Huang T."/>
            <person name="Chambers A.H."/>
        </authorList>
    </citation>
    <scope>NUCLEOTIDE SEQUENCE [LARGE SCALE GENOMIC DNA]</scope>
    <source>
        <tissue evidence="1">Leaf</tissue>
    </source>
</reference>
<dbReference type="AlphaFoldDB" id="A0A835QXV6"/>
<comment type="caution">
    <text evidence="1">The sequence shown here is derived from an EMBL/GenBank/DDBJ whole genome shotgun (WGS) entry which is preliminary data.</text>
</comment>
<evidence type="ECO:0000313" key="1">
    <source>
        <dbReference type="EMBL" id="KAG0478274.1"/>
    </source>
</evidence>
<name>A0A835QXV6_VANPL</name>
<evidence type="ECO:0000313" key="2">
    <source>
        <dbReference type="Proteomes" id="UP000639772"/>
    </source>
</evidence>
<accession>A0A835QXV6</accession>
<organism evidence="1 2">
    <name type="scientific">Vanilla planifolia</name>
    <name type="common">Vanilla</name>
    <dbReference type="NCBI Taxonomy" id="51239"/>
    <lineage>
        <taxon>Eukaryota</taxon>
        <taxon>Viridiplantae</taxon>
        <taxon>Streptophyta</taxon>
        <taxon>Embryophyta</taxon>
        <taxon>Tracheophyta</taxon>
        <taxon>Spermatophyta</taxon>
        <taxon>Magnoliopsida</taxon>
        <taxon>Liliopsida</taxon>
        <taxon>Asparagales</taxon>
        <taxon>Orchidaceae</taxon>
        <taxon>Vanilloideae</taxon>
        <taxon>Vanilleae</taxon>
        <taxon>Vanilla</taxon>
    </lineage>
</organism>
<dbReference type="Proteomes" id="UP000639772">
    <property type="component" value="Chromosome 6"/>
</dbReference>
<dbReference type="EMBL" id="JADCNM010000006">
    <property type="protein sequence ID" value="KAG0478274.1"/>
    <property type="molecule type" value="Genomic_DNA"/>
</dbReference>
<protein>
    <submittedName>
        <fullName evidence="1">Uncharacterized protein</fullName>
    </submittedName>
</protein>